<feature type="transmembrane region" description="Helical" evidence="7">
    <location>
        <begin position="137"/>
        <end position="161"/>
    </location>
</feature>
<keyword evidence="2" id="KW-0813">Transport</keyword>
<feature type="transmembrane region" description="Helical" evidence="7">
    <location>
        <begin position="305"/>
        <end position="323"/>
    </location>
</feature>
<dbReference type="PANTHER" id="PTHR42718:SF46">
    <property type="entry name" value="BLR6921 PROTEIN"/>
    <property type="match status" value="1"/>
</dbReference>
<comment type="subcellular location">
    <subcellularLocation>
        <location evidence="1">Cell membrane</location>
        <topology evidence="1">Multi-pass membrane protein</topology>
    </subcellularLocation>
</comment>
<dbReference type="Pfam" id="PF07690">
    <property type="entry name" value="MFS_1"/>
    <property type="match status" value="1"/>
</dbReference>
<gene>
    <name evidence="9" type="ORF">KSF_004090</name>
</gene>
<dbReference type="Gene3D" id="1.20.1250.20">
    <property type="entry name" value="MFS general substrate transporter like domains"/>
    <property type="match status" value="1"/>
</dbReference>
<feature type="transmembrane region" description="Helical" evidence="7">
    <location>
        <begin position="330"/>
        <end position="351"/>
    </location>
</feature>
<evidence type="ECO:0000313" key="10">
    <source>
        <dbReference type="Proteomes" id="UP000597444"/>
    </source>
</evidence>
<dbReference type="Gene3D" id="1.20.1720.10">
    <property type="entry name" value="Multidrug resistance protein D"/>
    <property type="match status" value="1"/>
</dbReference>
<comment type="caution">
    <text evidence="9">The sequence shown here is derived from an EMBL/GenBank/DDBJ whole genome shotgun (WGS) entry which is preliminary data.</text>
</comment>
<evidence type="ECO:0000313" key="9">
    <source>
        <dbReference type="EMBL" id="GHO90361.1"/>
    </source>
</evidence>
<proteinExistence type="predicted"/>
<dbReference type="InterPro" id="IPR011701">
    <property type="entry name" value="MFS"/>
</dbReference>
<feature type="transmembrane region" description="Helical" evidence="7">
    <location>
        <begin position="79"/>
        <end position="98"/>
    </location>
</feature>
<dbReference type="GO" id="GO:0005886">
    <property type="term" value="C:plasma membrane"/>
    <property type="evidence" value="ECO:0007669"/>
    <property type="project" value="UniProtKB-SubCell"/>
</dbReference>
<organism evidence="9 10">
    <name type="scientific">Reticulibacter mediterranei</name>
    <dbReference type="NCBI Taxonomy" id="2778369"/>
    <lineage>
        <taxon>Bacteria</taxon>
        <taxon>Bacillati</taxon>
        <taxon>Chloroflexota</taxon>
        <taxon>Ktedonobacteria</taxon>
        <taxon>Ktedonobacterales</taxon>
        <taxon>Reticulibacteraceae</taxon>
        <taxon>Reticulibacter</taxon>
    </lineage>
</organism>
<feature type="transmembrane region" description="Helical" evidence="7">
    <location>
        <begin position="197"/>
        <end position="217"/>
    </location>
</feature>
<name>A0A8J3IHI6_9CHLR</name>
<evidence type="ECO:0000256" key="2">
    <source>
        <dbReference type="ARBA" id="ARBA00022448"/>
    </source>
</evidence>
<feature type="transmembrane region" description="Helical" evidence="7">
    <location>
        <begin position="403"/>
        <end position="425"/>
    </location>
</feature>
<keyword evidence="3" id="KW-1003">Cell membrane</keyword>
<dbReference type="NCBIfam" id="TIGR00711">
    <property type="entry name" value="efflux_EmrB"/>
    <property type="match status" value="1"/>
</dbReference>
<evidence type="ECO:0000256" key="4">
    <source>
        <dbReference type="ARBA" id="ARBA00022692"/>
    </source>
</evidence>
<feature type="transmembrane region" description="Helical" evidence="7">
    <location>
        <begin position="12"/>
        <end position="35"/>
    </location>
</feature>
<feature type="transmembrane region" description="Helical" evidence="7">
    <location>
        <begin position="167"/>
        <end position="185"/>
    </location>
</feature>
<dbReference type="EMBL" id="BNJK01000001">
    <property type="protein sequence ID" value="GHO90361.1"/>
    <property type="molecule type" value="Genomic_DNA"/>
</dbReference>
<dbReference type="GO" id="GO:0022857">
    <property type="term" value="F:transmembrane transporter activity"/>
    <property type="evidence" value="ECO:0007669"/>
    <property type="project" value="InterPro"/>
</dbReference>
<evidence type="ECO:0000256" key="6">
    <source>
        <dbReference type="ARBA" id="ARBA00023136"/>
    </source>
</evidence>
<dbReference type="PRINTS" id="PR01036">
    <property type="entry name" value="TCRTETB"/>
</dbReference>
<dbReference type="InterPro" id="IPR004638">
    <property type="entry name" value="EmrB-like"/>
</dbReference>
<dbReference type="RefSeq" id="WP_220201330.1">
    <property type="nucleotide sequence ID" value="NZ_BNJK01000001.1"/>
</dbReference>
<keyword evidence="5 7" id="KW-1133">Transmembrane helix</keyword>
<dbReference type="AlphaFoldDB" id="A0A8J3IHI6"/>
<evidence type="ECO:0000256" key="7">
    <source>
        <dbReference type="SAM" id="Phobius"/>
    </source>
</evidence>
<dbReference type="Proteomes" id="UP000597444">
    <property type="component" value="Unassembled WGS sequence"/>
</dbReference>
<keyword evidence="10" id="KW-1185">Reference proteome</keyword>
<sequence length="478" mass="49432">MQESRQKARQTWILVLASMASFMVSLDALVVTTALTTIHRDLGVSIEALEWTVNAYTLSFAVLLIPAAALGDRFGRQRMFVAGHLLFVGASAGCALAHTIGWLIAARTVQGCGAALVLPLALTLLSNAFEPVQRGRALGIFGSISGLALIAGPVVGGFIAQGLAWQWIFWLNVPIGLLVVILVLLRVQESFGPRTPLDIGGLLSVSGAALGLVWGLVRGNSAGWSSFEVKASLTTGVLLTVIFVVWELRVPTPMVPMHFFRARAFSAGNAAIFLQSAALFGSIFLIAQFFQMVQGNGPLGAGLRLLPWTATLFVIAPLGGALVNRVGERVLIAGGLLLQALGMAWIALVTAPSLPYVEIVTPMLIAGCGVSLAIPAMQNAVIGAVNAGDIGKASGAFSMFRQLGGAFGVATLAAVFAATGSLGSAQAFSSGFANALEVAAGLSLLGAIAGLVQPGRPTKAIEPDESQTAATHEEALSL</sequence>
<dbReference type="InterPro" id="IPR020846">
    <property type="entry name" value="MFS_dom"/>
</dbReference>
<dbReference type="PROSITE" id="PS50850">
    <property type="entry name" value="MFS"/>
    <property type="match status" value="1"/>
</dbReference>
<evidence type="ECO:0000256" key="1">
    <source>
        <dbReference type="ARBA" id="ARBA00004651"/>
    </source>
</evidence>
<evidence type="ECO:0000259" key="8">
    <source>
        <dbReference type="PROSITE" id="PS50850"/>
    </source>
</evidence>
<feature type="transmembrane region" description="Helical" evidence="7">
    <location>
        <begin position="104"/>
        <end position="125"/>
    </location>
</feature>
<dbReference type="InterPro" id="IPR036259">
    <property type="entry name" value="MFS_trans_sf"/>
</dbReference>
<reference evidence="9" key="1">
    <citation type="submission" date="2020-10" db="EMBL/GenBank/DDBJ databases">
        <title>Taxonomic study of unclassified bacteria belonging to the class Ktedonobacteria.</title>
        <authorList>
            <person name="Yabe S."/>
            <person name="Wang C.M."/>
            <person name="Zheng Y."/>
            <person name="Sakai Y."/>
            <person name="Cavaletti L."/>
            <person name="Monciardini P."/>
            <person name="Donadio S."/>
        </authorList>
    </citation>
    <scope>NUCLEOTIDE SEQUENCE</scope>
    <source>
        <strain evidence="9">ID150040</strain>
    </source>
</reference>
<keyword evidence="4 7" id="KW-0812">Transmembrane</keyword>
<accession>A0A8J3IHI6</accession>
<feature type="transmembrane region" description="Helical" evidence="7">
    <location>
        <begin position="363"/>
        <end position="382"/>
    </location>
</feature>
<feature type="transmembrane region" description="Helical" evidence="7">
    <location>
        <begin position="55"/>
        <end position="72"/>
    </location>
</feature>
<dbReference type="PANTHER" id="PTHR42718">
    <property type="entry name" value="MAJOR FACILITATOR SUPERFAMILY MULTIDRUG TRANSPORTER MFSC"/>
    <property type="match status" value="1"/>
</dbReference>
<feature type="transmembrane region" description="Helical" evidence="7">
    <location>
        <begin position="229"/>
        <end position="248"/>
    </location>
</feature>
<dbReference type="CDD" id="cd17321">
    <property type="entry name" value="MFS_MMR_MDR_like"/>
    <property type="match status" value="1"/>
</dbReference>
<dbReference type="SUPFAM" id="SSF103473">
    <property type="entry name" value="MFS general substrate transporter"/>
    <property type="match status" value="1"/>
</dbReference>
<keyword evidence="6 7" id="KW-0472">Membrane</keyword>
<feature type="domain" description="Major facilitator superfamily (MFS) profile" evidence="8">
    <location>
        <begin position="13"/>
        <end position="458"/>
    </location>
</feature>
<feature type="transmembrane region" description="Helical" evidence="7">
    <location>
        <begin position="431"/>
        <end position="452"/>
    </location>
</feature>
<evidence type="ECO:0000256" key="5">
    <source>
        <dbReference type="ARBA" id="ARBA00022989"/>
    </source>
</evidence>
<evidence type="ECO:0000256" key="3">
    <source>
        <dbReference type="ARBA" id="ARBA00022475"/>
    </source>
</evidence>
<feature type="transmembrane region" description="Helical" evidence="7">
    <location>
        <begin position="269"/>
        <end position="293"/>
    </location>
</feature>
<protein>
    <submittedName>
        <fullName evidence="9">MFS transporter</fullName>
    </submittedName>
</protein>